<evidence type="ECO:0000256" key="5">
    <source>
        <dbReference type="ARBA" id="ARBA00023163"/>
    </source>
</evidence>
<dbReference type="InterPro" id="IPR001138">
    <property type="entry name" value="Zn2Cys6_DnaBD"/>
</dbReference>
<dbReference type="Gene3D" id="4.10.240.10">
    <property type="entry name" value="Zn(2)-C6 fungal-type DNA-binding domain"/>
    <property type="match status" value="1"/>
</dbReference>
<dbReference type="CDD" id="cd00067">
    <property type="entry name" value="GAL4"/>
    <property type="match status" value="1"/>
</dbReference>
<keyword evidence="5" id="KW-0804">Transcription</keyword>
<dbReference type="InterPro" id="IPR052360">
    <property type="entry name" value="Transcr_Regulatory_Proteins"/>
</dbReference>
<evidence type="ECO:0000256" key="4">
    <source>
        <dbReference type="ARBA" id="ARBA00023125"/>
    </source>
</evidence>
<keyword evidence="2" id="KW-0862">Zinc</keyword>
<dbReference type="EMBL" id="CABFNS010000742">
    <property type="protein sequence ID" value="VUC26086.1"/>
    <property type="molecule type" value="Genomic_DNA"/>
</dbReference>
<gene>
    <name evidence="8" type="ORF">CLO192961_LOCUS179585</name>
</gene>
<comment type="caution">
    <text evidence="8">The sequence shown here is derived from an EMBL/GenBank/DDBJ whole genome shotgun (WGS) entry which is preliminary data.</text>
</comment>
<name>A0ABY6U538_BIOOC</name>
<dbReference type="SUPFAM" id="SSF57701">
    <property type="entry name" value="Zn2/Cys6 DNA-binding domain"/>
    <property type="match status" value="1"/>
</dbReference>
<dbReference type="Pfam" id="PF00172">
    <property type="entry name" value="Zn_clus"/>
    <property type="match status" value="1"/>
</dbReference>
<keyword evidence="4" id="KW-0238">DNA-binding</keyword>
<dbReference type="Pfam" id="PF11951">
    <property type="entry name" value="Fungal_trans_2"/>
    <property type="match status" value="1"/>
</dbReference>
<evidence type="ECO:0000256" key="6">
    <source>
        <dbReference type="ARBA" id="ARBA00023242"/>
    </source>
</evidence>
<keyword evidence="3" id="KW-0805">Transcription regulation</keyword>
<dbReference type="InterPro" id="IPR036864">
    <property type="entry name" value="Zn2-C6_fun-type_DNA-bd_sf"/>
</dbReference>
<accession>A0ABY6U538</accession>
<evidence type="ECO:0000313" key="9">
    <source>
        <dbReference type="Proteomes" id="UP000766486"/>
    </source>
</evidence>
<sequence length="575" mass="64990">MRDTANRGSSDKELQRPKARVKSGCRTCRARRIKCDEVRPACSRCTSTGRFCEGYGIWGVNASRGPERRTLSRGSEISLPRPPPPISILVGSTEEKDYFDWFKARTLHRLCGSFVSRFWNILVIQGSFQEPAIMHAVLALSAIHRRGVDTKDEETAASVIEIRNQGQFALTHYLQAIKYLQTHFKSRDKPSLQVALMACILFVTFEFFRGHFETGQSHLKSGLRIISSSSGAYGDVAQRGSSQALVDDWILEAFARLQFQVELFKFSYQGPALTLSKCGSAQLEIAFQSINECWHELQRVINNILRLSDQCDRLYGSFKISETLPALLEQQKCLQRDLDKWLYAFETLKATFSQGRMGYEEKKGYGILPVYHNLATIMAGVCLSLGNESAFDAYTTQFVVMVNQMAQLWMVSQHSSSRRPGSPDRRLGTFLNMAHSYADIGWIPALFYTATKCRVHRVRLQAIRLLECSSHREGIWDSQIAACIARKAMQMEERDFYDSVDTHDSFPLSSCPTPQDLSLPLVPSSSRIRKLDAVLSGEPMEKIILFGGKEENSVGRAYVLSEYSVDTHCWTDKPI</sequence>
<keyword evidence="1" id="KW-0479">Metal-binding</keyword>
<dbReference type="SMART" id="SM00066">
    <property type="entry name" value="GAL4"/>
    <property type="match status" value="1"/>
</dbReference>
<evidence type="ECO:0000256" key="2">
    <source>
        <dbReference type="ARBA" id="ARBA00022833"/>
    </source>
</evidence>
<evidence type="ECO:0000256" key="3">
    <source>
        <dbReference type="ARBA" id="ARBA00023015"/>
    </source>
</evidence>
<organism evidence="8 9">
    <name type="scientific">Bionectria ochroleuca</name>
    <name type="common">Gliocladium roseum</name>
    <dbReference type="NCBI Taxonomy" id="29856"/>
    <lineage>
        <taxon>Eukaryota</taxon>
        <taxon>Fungi</taxon>
        <taxon>Dikarya</taxon>
        <taxon>Ascomycota</taxon>
        <taxon>Pezizomycotina</taxon>
        <taxon>Sordariomycetes</taxon>
        <taxon>Hypocreomycetidae</taxon>
        <taxon>Hypocreales</taxon>
        <taxon>Bionectriaceae</taxon>
        <taxon>Clonostachys</taxon>
    </lineage>
</organism>
<evidence type="ECO:0000313" key="8">
    <source>
        <dbReference type="EMBL" id="VUC26086.1"/>
    </source>
</evidence>
<protein>
    <recommendedName>
        <fullName evidence="7">Zn(2)-C6 fungal-type domain-containing protein</fullName>
    </recommendedName>
</protein>
<keyword evidence="6" id="KW-0539">Nucleus</keyword>
<dbReference type="Proteomes" id="UP000766486">
    <property type="component" value="Unassembled WGS sequence"/>
</dbReference>
<evidence type="ECO:0000259" key="7">
    <source>
        <dbReference type="PROSITE" id="PS50048"/>
    </source>
</evidence>
<dbReference type="PANTHER" id="PTHR36206">
    <property type="entry name" value="ASPERCRYPTIN BIOSYNTHESIS CLUSTER-SPECIFIC TRANSCRIPTION REGULATOR ATNN-RELATED"/>
    <property type="match status" value="1"/>
</dbReference>
<dbReference type="InterPro" id="IPR021858">
    <property type="entry name" value="Fun_TF"/>
</dbReference>
<keyword evidence="9" id="KW-1185">Reference proteome</keyword>
<dbReference type="PROSITE" id="PS00463">
    <property type="entry name" value="ZN2_CY6_FUNGAL_1"/>
    <property type="match status" value="1"/>
</dbReference>
<proteinExistence type="predicted"/>
<evidence type="ECO:0000256" key="1">
    <source>
        <dbReference type="ARBA" id="ARBA00022723"/>
    </source>
</evidence>
<dbReference type="PROSITE" id="PS50048">
    <property type="entry name" value="ZN2_CY6_FUNGAL_2"/>
    <property type="match status" value="1"/>
</dbReference>
<dbReference type="PANTHER" id="PTHR36206:SF16">
    <property type="entry name" value="TRANSCRIPTION FACTOR DOMAIN-CONTAINING PROTEIN-RELATED"/>
    <property type="match status" value="1"/>
</dbReference>
<reference evidence="8 9" key="1">
    <citation type="submission" date="2019-06" db="EMBL/GenBank/DDBJ databases">
        <authorList>
            <person name="Broberg M."/>
        </authorList>
    </citation>
    <scope>NUCLEOTIDE SEQUENCE [LARGE SCALE GENOMIC DNA]</scope>
</reference>
<feature type="domain" description="Zn(2)-C6 fungal-type" evidence="7">
    <location>
        <begin position="24"/>
        <end position="52"/>
    </location>
</feature>